<comment type="caution">
    <text evidence="1">The sequence shown here is derived from an EMBL/GenBank/DDBJ whole genome shotgun (WGS) entry which is preliminary data.</text>
</comment>
<accession>A0ABV8VCF5</accession>
<keyword evidence="2" id="KW-1185">Reference proteome</keyword>
<sequence>MNTKTATLLTDEVAHTVTGETFCTDANVYRLSPPLLFPNGIADYVVASTLDDTILTPTGFRRSEETHLYVSDEEGMVVNWNTLPGSGRDRDHAQALAAAGYTIVAAPVEVNACKA</sequence>
<gene>
    <name evidence="1" type="ORF">ACFO5K_04310</name>
</gene>
<evidence type="ECO:0000313" key="2">
    <source>
        <dbReference type="Proteomes" id="UP001595844"/>
    </source>
</evidence>
<reference evidence="2" key="1">
    <citation type="journal article" date="2019" name="Int. J. Syst. Evol. Microbiol.">
        <title>The Global Catalogue of Microorganisms (GCM) 10K type strain sequencing project: providing services to taxonomists for standard genome sequencing and annotation.</title>
        <authorList>
            <consortium name="The Broad Institute Genomics Platform"/>
            <consortium name="The Broad Institute Genome Sequencing Center for Infectious Disease"/>
            <person name="Wu L."/>
            <person name="Ma J."/>
        </authorList>
    </citation>
    <scope>NUCLEOTIDE SEQUENCE [LARGE SCALE GENOMIC DNA]</scope>
    <source>
        <strain evidence="2">IBRC-M 10490</strain>
    </source>
</reference>
<name>A0ABV8VCF5_9NOCA</name>
<evidence type="ECO:0000313" key="1">
    <source>
        <dbReference type="EMBL" id="MFC4373317.1"/>
    </source>
</evidence>
<dbReference type="EMBL" id="JBHSDL010000005">
    <property type="protein sequence ID" value="MFC4373317.1"/>
    <property type="molecule type" value="Genomic_DNA"/>
</dbReference>
<dbReference type="Proteomes" id="UP001595844">
    <property type="component" value="Unassembled WGS sequence"/>
</dbReference>
<protein>
    <submittedName>
        <fullName evidence="1">Uncharacterized protein</fullName>
    </submittedName>
</protein>
<organism evidence="1 2">
    <name type="scientific">Nocardia halotolerans</name>
    <dbReference type="NCBI Taxonomy" id="1755878"/>
    <lineage>
        <taxon>Bacteria</taxon>
        <taxon>Bacillati</taxon>
        <taxon>Actinomycetota</taxon>
        <taxon>Actinomycetes</taxon>
        <taxon>Mycobacteriales</taxon>
        <taxon>Nocardiaceae</taxon>
        <taxon>Nocardia</taxon>
    </lineage>
</organism>
<proteinExistence type="predicted"/>
<dbReference type="RefSeq" id="WP_378555964.1">
    <property type="nucleotide sequence ID" value="NZ_JBHSDL010000005.1"/>
</dbReference>